<dbReference type="EMBL" id="RWGY01000005">
    <property type="protein sequence ID" value="TVU42105.1"/>
    <property type="molecule type" value="Genomic_DNA"/>
</dbReference>
<feature type="compositionally biased region" description="Basic and acidic residues" evidence="1">
    <location>
        <begin position="70"/>
        <end position="79"/>
    </location>
</feature>
<feature type="compositionally biased region" description="Basic residues" evidence="1">
    <location>
        <begin position="298"/>
        <end position="313"/>
    </location>
</feature>
<feature type="compositionally biased region" description="Polar residues" evidence="1">
    <location>
        <begin position="97"/>
        <end position="110"/>
    </location>
</feature>
<reference evidence="2 3" key="1">
    <citation type="journal article" date="2019" name="Sci. Rep.">
        <title>A high-quality genome of Eragrostis curvula grass provides insights into Poaceae evolution and supports new strategies to enhance forage quality.</title>
        <authorList>
            <person name="Carballo J."/>
            <person name="Santos B.A.C.M."/>
            <person name="Zappacosta D."/>
            <person name="Garbus I."/>
            <person name="Selva J.P."/>
            <person name="Gallo C.A."/>
            <person name="Diaz A."/>
            <person name="Albertini E."/>
            <person name="Caccamo M."/>
            <person name="Echenique V."/>
        </authorList>
    </citation>
    <scope>NUCLEOTIDE SEQUENCE [LARGE SCALE GENOMIC DNA]</scope>
    <source>
        <strain evidence="3">cv. Victoria</strain>
        <tissue evidence="2">Leaf</tissue>
    </source>
</reference>
<gene>
    <name evidence="2" type="ORF">EJB05_08494</name>
</gene>
<organism evidence="2 3">
    <name type="scientific">Eragrostis curvula</name>
    <name type="common">weeping love grass</name>
    <dbReference type="NCBI Taxonomy" id="38414"/>
    <lineage>
        <taxon>Eukaryota</taxon>
        <taxon>Viridiplantae</taxon>
        <taxon>Streptophyta</taxon>
        <taxon>Embryophyta</taxon>
        <taxon>Tracheophyta</taxon>
        <taxon>Spermatophyta</taxon>
        <taxon>Magnoliopsida</taxon>
        <taxon>Liliopsida</taxon>
        <taxon>Poales</taxon>
        <taxon>Poaceae</taxon>
        <taxon>PACMAD clade</taxon>
        <taxon>Chloridoideae</taxon>
        <taxon>Eragrostideae</taxon>
        <taxon>Eragrostidinae</taxon>
        <taxon>Eragrostis</taxon>
    </lineage>
</organism>
<evidence type="ECO:0000256" key="1">
    <source>
        <dbReference type="SAM" id="MobiDB-lite"/>
    </source>
</evidence>
<sequence length="336" mass="34652">MEANCLGFNGICAFSGRRRGRRQQGASGDFVNLEDLLAQSSKMLIKGAMSRGLRKLFLGAPQPSRVRARAVPDRGDASQRRGQWGTLLQKQPLLADVSTSTPLPDLSTKSARPRASGEGEGEGGRPAALARLDQLVPVSPRKGKGREAALARLDTDTSGPAGPSAAKEPTWPPPPLAPVPPPPRPPPPAPAPRPPPPPASALAPPPAATPTPVAMRPMGTPAPLAMAHGAHGDPGASGSGGHGAHGDPGTSGCGSGSGGHGLHGDAGPHGKGTDHGDHEESADSARSDHGDQGEGGRGRRRWWRRQRARSRRRWSCERRSHAIFLSSGGGSIAADL</sequence>
<protein>
    <submittedName>
        <fullName evidence="2">Uncharacterized protein</fullName>
    </submittedName>
</protein>
<comment type="caution">
    <text evidence="2">The sequence shown here is derived from an EMBL/GenBank/DDBJ whole genome shotgun (WGS) entry which is preliminary data.</text>
</comment>
<name>A0A5J9W2J0_9POAL</name>
<dbReference type="Gramene" id="TVU42105">
    <property type="protein sequence ID" value="TVU42105"/>
    <property type="gene ID" value="EJB05_08494"/>
</dbReference>
<evidence type="ECO:0000313" key="3">
    <source>
        <dbReference type="Proteomes" id="UP000324897"/>
    </source>
</evidence>
<dbReference type="AlphaFoldDB" id="A0A5J9W2J0"/>
<feature type="compositionally biased region" description="Pro residues" evidence="1">
    <location>
        <begin position="170"/>
        <end position="209"/>
    </location>
</feature>
<evidence type="ECO:0000313" key="2">
    <source>
        <dbReference type="EMBL" id="TVU42105.1"/>
    </source>
</evidence>
<dbReference type="Proteomes" id="UP000324897">
    <property type="component" value="Unassembled WGS sequence"/>
</dbReference>
<proteinExistence type="predicted"/>
<feature type="compositionally biased region" description="Gly residues" evidence="1">
    <location>
        <begin position="249"/>
        <end position="261"/>
    </location>
</feature>
<accession>A0A5J9W2J0</accession>
<feature type="compositionally biased region" description="Basic and acidic residues" evidence="1">
    <location>
        <begin position="145"/>
        <end position="155"/>
    </location>
</feature>
<keyword evidence="3" id="KW-1185">Reference proteome</keyword>
<feature type="region of interest" description="Disordered" evidence="1">
    <location>
        <begin position="65"/>
        <end position="315"/>
    </location>
</feature>
<feature type="compositionally biased region" description="Basic and acidic residues" evidence="1">
    <location>
        <begin position="262"/>
        <end position="297"/>
    </location>
</feature>